<comment type="caution">
    <text evidence="2">The sequence shown here is derived from an EMBL/GenBank/DDBJ whole genome shotgun (WGS) entry which is preliminary data.</text>
</comment>
<keyword evidence="3" id="KW-1185">Reference proteome</keyword>
<evidence type="ECO:0000313" key="3">
    <source>
        <dbReference type="Proteomes" id="UP001346149"/>
    </source>
</evidence>
<dbReference type="EMBL" id="JAXQNO010000002">
    <property type="protein sequence ID" value="KAK4802459.1"/>
    <property type="molecule type" value="Genomic_DNA"/>
</dbReference>
<feature type="compositionally biased region" description="Basic and acidic residues" evidence="1">
    <location>
        <begin position="84"/>
        <end position="93"/>
    </location>
</feature>
<dbReference type="PANTHER" id="PTHR35704:SF1">
    <property type="entry name" value="OS02G0254600 PROTEIN"/>
    <property type="match status" value="1"/>
</dbReference>
<protein>
    <submittedName>
        <fullName evidence="2">Uncharacterized protein</fullName>
    </submittedName>
</protein>
<organism evidence="2 3">
    <name type="scientific">Trapa natans</name>
    <name type="common">Water chestnut</name>
    <dbReference type="NCBI Taxonomy" id="22666"/>
    <lineage>
        <taxon>Eukaryota</taxon>
        <taxon>Viridiplantae</taxon>
        <taxon>Streptophyta</taxon>
        <taxon>Embryophyta</taxon>
        <taxon>Tracheophyta</taxon>
        <taxon>Spermatophyta</taxon>
        <taxon>Magnoliopsida</taxon>
        <taxon>eudicotyledons</taxon>
        <taxon>Gunneridae</taxon>
        <taxon>Pentapetalae</taxon>
        <taxon>rosids</taxon>
        <taxon>malvids</taxon>
        <taxon>Myrtales</taxon>
        <taxon>Lythraceae</taxon>
        <taxon>Trapa</taxon>
    </lineage>
</organism>
<name>A0AAN7RE28_TRANT</name>
<gene>
    <name evidence="2" type="ORF">SAY86_000662</name>
</gene>
<evidence type="ECO:0000256" key="1">
    <source>
        <dbReference type="SAM" id="MobiDB-lite"/>
    </source>
</evidence>
<accession>A0AAN7RE28</accession>
<reference evidence="2 3" key="1">
    <citation type="journal article" date="2023" name="Hortic Res">
        <title>Pangenome of water caltrop reveals structural variations and asymmetric subgenome divergence after allopolyploidization.</title>
        <authorList>
            <person name="Zhang X."/>
            <person name="Chen Y."/>
            <person name="Wang L."/>
            <person name="Yuan Y."/>
            <person name="Fang M."/>
            <person name="Shi L."/>
            <person name="Lu R."/>
            <person name="Comes H.P."/>
            <person name="Ma Y."/>
            <person name="Chen Y."/>
            <person name="Huang G."/>
            <person name="Zhou Y."/>
            <person name="Zheng Z."/>
            <person name="Qiu Y."/>
        </authorList>
    </citation>
    <scope>NUCLEOTIDE SEQUENCE [LARGE SCALE GENOMIC DNA]</scope>
    <source>
        <strain evidence="2">F231</strain>
    </source>
</reference>
<dbReference type="Proteomes" id="UP001346149">
    <property type="component" value="Unassembled WGS sequence"/>
</dbReference>
<evidence type="ECO:0000313" key="2">
    <source>
        <dbReference type="EMBL" id="KAK4802459.1"/>
    </source>
</evidence>
<feature type="region of interest" description="Disordered" evidence="1">
    <location>
        <begin position="84"/>
        <end position="106"/>
    </location>
</feature>
<proteinExistence type="predicted"/>
<dbReference type="AlphaFoldDB" id="A0AAN7RE28"/>
<feature type="compositionally biased region" description="Low complexity" evidence="1">
    <location>
        <begin position="94"/>
        <end position="106"/>
    </location>
</feature>
<dbReference type="PANTHER" id="PTHR35704">
    <property type="entry name" value="OS02G0254600 PROTEIN"/>
    <property type="match status" value="1"/>
</dbReference>
<sequence>MGNCLETYSNQSWVRREEIRNSNSVRELEDCSGERGDSSGIKGGAAMRVKVVLTREELEWLMLQLRDRKGGSVGSRKRSLEEILGEIERERSSKSSSSPSRTAAAAAAAVWRPSLDSITEIPEVLDHMDRS</sequence>